<dbReference type="InterPro" id="IPR045340">
    <property type="entry name" value="DUF6533"/>
</dbReference>
<gene>
    <name evidence="4" type="ORF">NLI96_g3120</name>
</gene>
<evidence type="ECO:0000259" key="3">
    <source>
        <dbReference type="Pfam" id="PF20151"/>
    </source>
</evidence>
<proteinExistence type="predicted"/>
<feature type="transmembrane region" description="Helical" evidence="2">
    <location>
        <begin position="12"/>
        <end position="28"/>
    </location>
</feature>
<feature type="transmembrane region" description="Helical" evidence="2">
    <location>
        <begin position="48"/>
        <end position="67"/>
    </location>
</feature>
<feature type="region of interest" description="Disordered" evidence="1">
    <location>
        <begin position="240"/>
        <end position="280"/>
    </location>
</feature>
<dbReference type="Proteomes" id="UP001212997">
    <property type="component" value="Unassembled WGS sequence"/>
</dbReference>
<accession>A0AAD5V9F3</accession>
<keyword evidence="2" id="KW-1133">Transmembrane helix</keyword>
<dbReference type="Pfam" id="PF20151">
    <property type="entry name" value="DUF6533"/>
    <property type="match status" value="1"/>
</dbReference>
<protein>
    <recommendedName>
        <fullName evidence="3">DUF6533 domain-containing protein</fullName>
    </recommendedName>
</protein>
<feature type="compositionally biased region" description="Polar residues" evidence="1">
    <location>
        <begin position="268"/>
        <end position="280"/>
    </location>
</feature>
<evidence type="ECO:0000256" key="2">
    <source>
        <dbReference type="SAM" id="Phobius"/>
    </source>
</evidence>
<feature type="domain" description="DUF6533" evidence="3">
    <location>
        <begin position="21"/>
        <end position="59"/>
    </location>
</feature>
<keyword evidence="2" id="KW-0472">Membrane</keyword>
<comment type="caution">
    <text evidence="4">The sequence shown here is derived from an EMBL/GenBank/DDBJ whole genome shotgun (WGS) entry which is preliminary data.</text>
</comment>
<evidence type="ECO:0000313" key="5">
    <source>
        <dbReference type="Proteomes" id="UP001212997"/>
    </source>
</evidence>
<evidence type="ECO:0000256" key="1">
    <source>
        <dbReference type="SAM" id="MobiDB-lite"/>
    </source>
</evidence>
<name>A0AAD5V9F3_9APHY</name>
<keyword evidence="2" id="KW-0812">Transmembrane</keyword>
<keyword evidence="5" id="KW-1185">Reference proteome</keyword>
<organism evidence="4 5">
    <name type="scientific">Meripilus lineatus</name>
    <dbReference type="NCBI Taxonomy" id="2056292"/>
    <lineage>
        <taxon>Eukaryota</taxon>
        <taxon>Fungi</taxon>
        <taxon>Dikarya</taxon>
        <taxon>Basidiomycota</taxon>
        <taxon>Agaricomycotina</taxon>
        <taxon>Agaricomycetes</taxon>
        <taxon>Polyporales</taxon>
        <taxon>Meripilaceae</taxon>
        <taxon>Meripilus</taxon>
    </lineage>
</organism>
<sequence length="280" mass="31502">MAPLNLEGSVDQVYMTVFGGALFYYDWFLTLPDEVRYVWFAPKTTGVWIYLINRYLTFFTDPAILLLRTYALYRCDKRVLAIMLAISSCLVAVGGWSIVNNETQVDIDQSNRCRWGLPESFETSRQTAPLLVTSLMQYFTFRIRFQGRRRNLGVINEIPEMMLRDGALYFGVMACSNAANVLTFFVSLVKLRSRIESHSNSFSLRRMQSTMISRLMLNIRQKTYDPGPSTYSLGSGLGFGPSPFDAGGPQSTTPDSEFESTDVEMSAVSGSSQGTGDQRC</sequence>
<feature type="transmembrane region" description="Helical" evidence="2">
    <location>
        <begin position="79"/>
        <end position="99"/>
    </location>
</feature>
<dbReference type="EMBL" id="JANAWD010000076">
    <property type="protein sequence ID" value="KAJ3488033.1"/>
    <property type="molecule type" value="Genomic_DNA"/>
</dbReference>
<reference evidence="4" key="1">
    <citation type="submission" date="2022-07" db="EMBL/GenBank/DDBJ databases">
        <title>Genome Sequence of Physisporinus lineatus.</title>
        <authorList>
            <person name="Buettner E."/>
        </authorList>
    </citation>
    <scope>NUCLEOTIDE SEQUENCE</scope>
    <source>
        <strain evidence="4">VT162</strain>
    </source>
</reference>
<evidence type="ECO:0000313" key="4">
    <source>
        <dbReference type="EMBL" id="KAJ3488033.1"/>
    </source>
</evidence>
<dbReference type="AlphaFoldDB" id="A0AAD5V9F3"/>
<feature type="transmembrane region" description="Helical" evidence="2">
    <location>
        <begin position="167"/>
        <end position="189"/>
    </location>
</feature>